<evidence type="ECO:0000256" key="1">
    <source>
        <dbReference type="ARBA" id="ARBA00022603"/>
    </source>
</evidence>
<evidence type="ECO:0000256" key="5">
    <source>
        <dbReference type="PROSITE-ProRule" id="PRU01016"/>
    </source>
</evidence>
<keyword evidence="1 5" id="KW-0489">Methyltransferase</keyword>
<dbReference type="InterPro" id="IPR029063">
    <property type="entry name" value="SAM-dependent_MTases_sf"/>
</dbReference>
<protein>
    <recommendedName>
        <fullName evidence="7">Cytosine-specific methyltransferase</fullName>
        <ecNumber evidence="7">2.1.1.37</ecNumber>
    </recommendedName>
</protein>
<evidence type="ECO:0000256" key="2">
    <source>
        <dbReference type="ARBA" id="ARBA00022679"/>
    </source>
</evidence>
<gene>
    <name evidence="8" type="ORF">SAMN04487759_1267</name>
</gene>
<keyword evidence="3 5" id="KW-0949">S-adenosyl-L-methionine</keyword>
<dbReference type="GO" id="GO:0032259">
    <property type="term" value="P:methylation"/>
    <property type="evidence" value="ECO:0007669"/>
    <property type="project" value="UniProtKB-KW"/>
</dbReference>
<proteinExistence type="inferred from homology"/>
<dbReference type="PANTHER" id="PTHR46098:SF1">
    <property type="entry name" value="TRNA (CYTOSINE(38)-C(5))-METHYLTRANSFERASE"/>
    <property type="match status" value="1"/>
</dbReference>
<comment type="catalytic activity">
    <reaction evidence="7">
        <text>a 2'-deoxycytidine in DNA + S-adenosyl-L-methionine = a 5-methyl-2'-deoxycytidine in DNA + S-adenosyl-L-homocysteine + H(+)</text>
        <dbReference type="Rhea" id="RHEA:13681"/>
        <dbReference type="Rhea" id="RHEA-COMP:11369"/>
        <dbReference type="Rhea" id="RHEA-COMP:11370"/>
        <dbReference type="ChEBI" id="CHEBI:15378"/>
        <dbReference type="ChEBI" id="CHEBI:57856"/>
        <dbReference type="ChEBI" id="CHEBI:59789"/>
        <dbReference type="ChEBI" id="CHEBI:85452"/>
        <dbReference type="ChEBI" id="CHEBI:85454"/>
        <dbReference type="EC" id="2.1.1.37"/>
    </reaction>
</comment>
<dbReference type="Proteomes" id="UP000182429">
    <property type="component" value="Unassembled WGS sequence"/>
</dbReference>
<dbReference type="NCBIfam" id="TIGR00675">
    <property type="entry name" value="dcm"/>
    <property type="match status" value="1"/>
</dbReference>
<evidence type="ECO:0000256" key="3">
    <source>
        <dbReference type="ARBA" id="ARBA00022691"/>
    </source>
</evidence>
<keyword evidence="4" id="KW-0680">Restriction system</keyword>
<dbReference type="InterPro" id="IPR001525">
    <property type="entry name" value="C5_MeTfrase"/>
</dbReference>
<evidence type="ECO:0000256" key="6">
    <source>
        <dbReference type="RuleBase" id="RU000416"/>
    </source>
</evidence>
<dbReference type="GO" id="GO:0003886">
    <property type="term" value="F:DNA (cytosine-5-)-methyltransferase activity"/>
    <property type="evidence" value="ECO:0007669"/>
    <property type="project" value="UniProtKB-EC"/>
</dbReference>
<dbReference type="PROSITE" id="PS51679">
    <property type="entry name" value="SAM_MT_C5"/>
    <property type="match status" value="1"/>
</dbReference>
<name>A0A1H2UYN4_9FIRM</name>
<organism evidence="8 9">
    <name type="scientific">Kandleria vitulina</name>
    <dbReference type="NCBI Taxonomy" id="1630"/>
    <lineage>
        <taxon>Bacteria</taxon>
        <taxon>Bacillati</taxon>
        <taxon>Bacillota</taxon>
        <taxon>Erysipelotrichia</taxon>
        <taxon>Erysipelotrichales</taxon>
        <taxon>Coprobacillaceae</taxon>
        <taxon>Kandleria</taxon>
    </lineage>
</organism>
<dbReference type="OrthoDB" id="9813719at2"/>
<dbReference type="InterPro" id="IPR050750">
    <property type="entry name" value="C5-MTase"/>
</dbReference>
<dbReference type="PANTHER" id="PTHR46098">
    <property type="entry name" value="TRNA (CYTOSINE(38)-C(5))-METHYLTRANSFERASE"/>
    <property type="match status" value="1"/>
</dbReference>
<evidence type="ECO:0000256" key="4">
    <source>
        <dbReference type="ARBA" id="ARBA00022747"/>
    </source>
</evidence>
<accession>A0A1H2UYN4</accession>
<dbReference type="PROSITE" id="PS00094">
    <property type="entry name" value="C5_MTASE_1"/>
    <property type="match status" value="1"/>
</dbReference>
<dbReference type="Gene3D" id="3.40.50.150">
    <property type="entry name" value="Vaccinia Virus protein VP39"/>
    <property type="match status" value="1"/>
</dbReference>
<dbReference type="EC" id="2.1.1.37" evidence="7"/>
<keyword evidence="2 5" id="KW-0808">Transferase</keyword>
<dbReference type="InterPro" id="IPR018117">
    <property type="entry name" value="C5_DNA_meth_AS"/>
</dbReference>
<evidence type="ECO:0000313" key="9">
    <source>
        <dbReference type="Proteomes" id="UP000182429"/>
    </source>
</evidence>
<reference evidence="8 9" key="1">
    <citation type="submission" date="2016-10" db="EMBL/GenBank/DDBJ databases">
        <authorList>
            <person name="de Groot N.N."/>
        </authorList>
    </citation>
    <scope>NUCLEOTIDE SEQUENCE [LARGE SCALE GENOMIC DNA]</scope>
    <source>
        <strain evidence="8 9">S3b</strain>
    </source>
</reference>
<dbReference type="Pfam" id="PF00145">
    <property type="entry name" value="DNA_methylase"/>
    <property type="match status" value="1"/>
</dbReference>
<dbReference type="EMBL" id="FNNF01000026">
    <property type="protein sequence ID" value="SDW61177.1"/>
    <property type="molecule type" value="Genomic_DNA"/>
</dbReference>
<dbReference type="PRINTS" id="PR00105">
    <property type="entry name" value="C5METTRFRASE"/>
</dbReference>
<dbReference type="SUPFAM" id="SSF53335">
    <property type="entry name" value="S-adenosyl-L-methionine-dependent methyltransferases"/>
    <property type="match status" value="1"/>
</dbReference>
<dbReference type="RefSeq" id="WP_074686801.1">
    <property type="nucleotide sequence ID" value="NZ_FNNF01000026.1"/>
</dbReference>
<dbReference type="Gene3D" id="3.90.120.10">
    <property type="entry name" value="DNA Methylase, subunit A, domain 2"/>
    <property type="match status" value="1"/>
</dbReference>
<feature type="active site" evidence="5">
    <location>
        <position position="116"/>
    </location>
</feature>
<comment type="similarity">
    <text evidence="5 6">Belongs to the class I-like SAM-binding methyltransferase superfamily. C5-methyltransferase family.</text>
</comment>
<dbReference type="AlphaFoldDB" id="A0A1H2UYN4"/>
<sequence>MRKLRVATVFSGIGAPEQALRKLNRDYKIVFACDNGERTLDSSFDEIIEKTRNLSAKECNDYIKELYRKTKKINYVKQSYFANYNIDEDSWYEDIRFIDGKPYRNKIDLFVGGSPCQSFSVIGKRAGLNDARGTLFYDFARLIDEMQPRAFIYENVLGMLSHNKGKTWKHISEIFESLGYKINAKVLNSVNYGIPQNRKRLFVIGIRDGDEMCEFPDPLPLKTTMFDYLEEHVAVKHYLGEKGFKFVTTSKRASVNNEVIQTQKANQQFNWNGDFVFEPLDKVKDDPAIMERAYVGEYRGQVGVCRQLSYRECARLMGFPDDFKIVVPNIPAYRQIGNSIVVDVLVEIFKKVLEMIDDENQ</sequence>
<dbReference type="PROSITE" id="PS00095">
    <property type="entry name" value="C5_MTASE_2"/>
    <property type="match status" value="1"/>
</dbReference>
<evidence type="ECO:0000256" key="7">
    <source>
        <dbReference type="RuleBase" id="RU000417"/>
    </source>
</evidence>
<dbReference type="InterPro" id="IPR031303">
    <property type="entry name" value="C5_meth_CS"/>
</dbReference>
<evidence type="ECO:0000313" key="8">
    <source>
        <dbReference type="EMBL" id="SDW61177.1"/>
    </source>
</evidence>
<dbReference type="GO" id="GO:0009307">
    <property type="term" value="P:DNA restriction-modification system"/>
    <property type="evidence" value="ECO:0007669"/>
    <property type="project" value="UniProtKB-KW"/>
</dbReference>